<gene>
    <name evidence="1" type="primary">KMT2C.2</name>
    <name evidence="1" type="ORF">GBF38_019051</name>
</gene>
<protein>
    <submittedName>
        <fullName evidence="1">Histone-lysine N-methyltransferase 2C</fullName>
    </submittedName>
</protein>
<proteinExistence type="predicted"/>
<dbReference type="EMBL" id="CM024805">
    <property type="protein sequence ID" value="KAG8009692.1"/>
    <property type="molecule type" value="Genomic_DNA"/>
</dbReference>
<organism evidence="1 2">
    <name type="scientific">Nibea albiflora</name>
    <name type="common">Yellow drum</name>
    <name type="synonym">Corvina albiflora</name>
    <dbReference type="NCBI Taxonomy" id="240163"/>
    <lineage>
        <taxon>Eukaryota</taxon>
        <taxon>Metazoa</taxon>
        <taxon>Chordata</taxon>
        <taxon>Craniata</taxon>
        <taxon>Vertebrata</taxon>
        <taxon>Euteleostomi</taxon>
        <taxon>Actinopterygii</taxon>
        <taxon>Neopterygii</taxon>
        <taxon>Teleostei</taxon>
        <taxon>Neoteleostei</taxon>
        <taxon>Acanthomorphata</taxon>
        <taxon>Eupercaria</taxon>
        <taxon>Sciaenidae</taxon>
        <taxon>Nibea</taxon>
    </lineage>
</organism>
<sequence length="775" mass="81335">MKAKMVALKGINKVMTQGSLGLNPMVINSEYPSCEDSTARPSLIQPMQNKALVSPADESQRRQYEEWLGETQRLLQMQQRLLEEQIAAHRKTKKSLSAKQRTAKKAGRPFADEDAAQLRHITEQQGTVQKQLEQIRKQQKDHAELIEDYRTKQQQQRALQQQPAAPPMIPAGAPPQPIVAMQPHPGGPTPACVPNVPPGWSPGGVAPGVIRQRMPLHLPPQMPPAPTQTRPHTQTPPAMVPGLAAQTVAFTAGPRGPAGGPNGAAGDGAAPRQQRLELEQQGLLGASMVPGAGVAAMPVSGAVSGARVRPGGPAASVPATGGDSLSQMPFFSSELPQDFLQSPPSSRPPPQHQGQVGAPFPQQAGLHQGFTGGPLHPGAHPAAAERPPVDLALSNLQTRPRFSGPVRPTRPAAQGQVQTVGIGAAGMTLSHPGGQAHQFGHDSSSSSPSFPCASSGGPASLIQLYSDIIPDDKPKKKRSRKRDGDDGGGGARTPLSSHSDDITAPPTPTVSDTSCSTPTRSSTDQSDLSFSLSSSLCGLAPSSELERQLSVTSVAQQRGSVLGMESVRGPLCAAGLEVKEEREEGGACGGGVVKTEDGGGEGFSSPSPLHGGGKDGDGGKELLRHLLKEKTSPATTPSPTHQAPPTAHRQLSNESIRSEEDDRPGSHGNMLSVLPLMEPVLGVDLSLFPPYGSCSLGRDSRLTGSFGNACLDGVTDYYSQLIYKQNNLSNPPTPPASLPPTPPPVARQKLVNGFATTEELSRKDLTEQDGKMMKT</sequence>
<accession>A0ACB7F5N6</accession>
<evidence type="ECO:0000313" key="2">
    <source>
        <dbReference type="Proteomes" id="UP000805704"/>
    </source>
</evidence>
<name>A0ACB7F5N6_NIBAL</name>
<keyword evidence="2" id="KW-1185">Reference proteome</keyword>
<evidence type="ECO:0000313" key="1">
    <source>
        <dbReference type="EMBL" id="KAG8009692.1"/>
    </source>
</evidence>
<dbReference type="Proteomes" id="UP000805704">
    <property type="component" value="Chromosome 17"/>
</dbReference>
<comment type="caution">
    <text evidence="1">The sequence shown here is derived from an EMBL/GenBank/DDBJ whole genome shotgun (WGS) entry which is preliminary data.</text>
</comment>
<reference evidence="1" key="1">
    <citation type="submission" date="2020-04" db="EMBL/GenBank/DDBJ databases">
        <title>A chromosome-scale assembly and high-density genetic map of the yellow drum (Nibea albiflora) genome.</title>
        <authorList>
            <person name="Xu D."/>
            <person name="Zhang W."/>
            <person name="Chen R."/>
            <person name="Tan P."/>
            <person name="Wang L."/>
            <person name="Song H."/>
            <person name="Tian L."/>
            <person name="Zhu Q."/>
            <person name="Wang B."/>
        </authorList>
    </citation>
    <scope>NUCLEOTIDE SEQUENCE</scope>
    <source>
        <strain evidence="1">ZJHYS-2018</strain>
    </source>
</reference>